<evidence type="ECO:0000313" key="7">
    <source>
        <dbReference type="EMBL" id="KMT21688.1"/>
    </source>
</evidence>
<dbReference type="Pfam" id="PF00700">
    <property type="entry name" value="Flagellin_C"/>
    <property type="match status" value="1"/>
</dbReference>
<proteinExistence type="inferred from homology"/>
<organism evidence="7 8">
    <name type="scientific">Clostridium cylindrosporum DSM 605</name>
    <dbReference type="NCBI Taxonomy" id="1121307"/>
    <lineage>
        <taxon>Bacteria</taxon>
        <taxon>Bacillati</taxon>
        <taxon>Bacillota</taxon>
        <taxon>Clostridia</taxon>
        <taxon>Eubacteriales</taxon>
        <taxon>Clostridiaceae</taxon>
        <taxon>Clostridium</taxon>
    </lineage>
</organism>
<keyword evidence="7" id="KW-0969">Cilium</keyword>
<dbReference type="PANTHER" id="PTHR42792:SF1">
    <property type="entry name" value="FLAGELLAR HOOK-ASSOCIATED PROTEIN 3"/>
    <property type="match status" value="1"/>
</dbReference>
<reference evidence="7 8" key="1">
    <citation type="submission" date="2015-06" db="EMBL/GenBank/DDBJ databases">
        <title>Draft genome sequence of the purine-degrading Clostridium cylindrosporum HC-1 (DSM 605).</title>
        <authorList>
            <person name="Poehlein A."/>
            <person name="Schiel-Bengelsdorf B."/>
            <person name="Bengelsdorf F."/>
            <person name="Daniel R."/>
            <person name="Duerre P."/>
        </authorList>
    </citation>
    <scope>NUCLEOTIDE SEQUENCE [LARGE SCALE GENOMIC DNA]</scope>
    <source>
        <strain evidence="7 8">DSM 605</strain>
    </source>
</reference>
<dbReference type="SUPFAM" id="SSF64518">
    <property type="entry name" value="Phase 1 flagellin"/>
    <property type="match status" value="1"/>
</dbReference>
<dbReference type="GO" id="GO:0005198">
    <property type="term" value="F:structural molecule activity"/>
    <property type="evidence" value="ECO:0007669"/>
    <property type="project" value="InterPro"/>
</dbReference>
<keyword evidence="4" id="KW-0175">Coiled coil</keyword>
<accession>A0A0J8DBL9</accession>
<evidence type="ECO:0000256" key="2">
    <source>
        <dbReference type="ARBA" id="ARBA00005709"/>
    </source>
</evidence>
<feature type="coiled-coil region" evidence="4">
    <location>
        <begin position="100"/>
        <end position="127"/>
    </location>
</feature>
<dbReference type="Proteomes" id="UP000036756">
    <property type="component" value="Unassembled WGS sequence"/>
</dbReference>
<dbReference type="RefSeq" id="WP_048571104.1">
    <property type="nucleotide sequence ID" value="NZ_LFVU01000027.1"/>
</dbReference>
<keyword evidence="8" id="KW-1185">Reference proteome</keyword>
<dbReference type="EMBL" id="LFVU01000027">
    <property type="protein sequence ID" value="KMT21688.1"/>
    <property type="molecule type" value="Genomic_DNA"/>
</dbReference>
<dbReference type="InterPro" id="IPR001492">
    <property type="entry name" value="Flagellin"/>
</dbReference>
<feature type="domain" description="Flagellin N-terminal" evidence="5">
    <location>
        <begin position="6"/>
        <end position="140"/>
    </location>
</feature>
<evidence type="ECO:0000256" key="4">
    <source>
        <dbReference type="SAM" id="Coils"/>
    </source>
</evidence>
<dbReference type="Pfam" id="PF00669">
    <property type="entry name" value="Flagellin_N"/>
    <property type="match status" value="1"/>
</dbReference>
<dbReference type="GO" id="GO:0071973">
    <property type="term" value="P:bacterial-type flagellum-dependent cell motility"/>
    <property type="evidence" value="ECO:0007669"/>
    <property type="project" value="InterPro"/>
</dbReference>
<name>A0A0J8DBL9_CLOCY</name>
<evidence type="ECO:0000259" key="6">
    <source>
        <dbReference type="Pfam" id="PF00700"/>
    </source>
</evidence>
<comment type="subcellular location">
    <subcellularLocation>
        <location evidence="1">Bacterial flagellum</location>
    </subcellularLocation>
</comment>
<dbReference type="AlphaFoldDB" id="A0A0J8DBL9"/>
<keyword evidence="7" id="KW-0966">Cell projection</keyword>
<evidence type="ECO:0000259" key="5">
    <source>
        <dbReference type="Pfam" id="PF00669"/>
    </source>
</evidence>
<dbReference type="STRING" id="1121307.CLCY_2c04500"/>
<dbReference type="InterPro" id="IPR046358">
    <property type="entry name" value="Flagellin_C"/>
</dbReference>
<comment type="caution">
    <text evidence="7">The sequence shown here is derived from an EMBL/GenBank/DDBJ whole genome shotgun (WGS) entry which is preliminary data.</text>
</comment>
<dbReference type="GO" id="GO:0009424">
    <property type="term" value="C:bacterial-type flagellum hook"/>
    <property type="evidence" value="ECO:0007669"/>
    <property type="project" value="InterPro"/>
</dbReference>
<evidence type="ECO:0000256" key="3">
    <source>
        <dbReference type="ARBA" id="ARBA00023143"/>
    </source>
</evidence>
<dbReference type="InterPro" id="IPR001029">
    <property type="entry name" value="Flagellin_N"/>
</dbReference>
<dbReference type="OrthoDB" id="9758307at2"/>
<dbReference type="PANTHER" id="PTHR42792">
    <property type="entry name" value="FLAGELLIN"/>
    <property type="match status" value="1"/>
</dbReference>
<dbReference type="PATRIC" id="fig|1121307.3.peg.1308"/>
<feature type="domain" description="Flagellin C-terminal" evidence="6">
    <location>
        <begin position="237"/>
        <end position="319"/>
    </location>
</feature>
<dbReference type="Gene3D" id="1.20.1330.10">
    <property type="entry name" value="f41 fragment of flagellin, N-terminal domain"/>
    <property type="match status" value="1"/>
</dbReference>
<dbReference type="InterPro" id="IPR013384">
    <property type="entry name" value="Flagell_FlgL"/>
</dbReference>
<keyword evidence="7" id="KW-0282">Flagellum</keyword>
<dbReference type="NCBIfam" id="TIGR02550">
    <property type="entry name" value="flagell_flgL"/>
    <property type="match status" value="1"/>
</dbReference>
<evidence type="ECO:0000313" key="8">
    <source>
        <dbReference type="Proteomes" id="UP000036756"/>
    </source>
</evidence>
<protein>
    <submittedName>
        <fullName evidence="7">Flagellar hook-associated protein 3</fullName>
    </submittedName>
</protein>
<gene>
    <name evidence="7" type="primary">flgL</name>
    <name evidence="7" type="ORF">CLCY_2c04500</name>
</gene>
<keyword evidence="3" id="KW-0975">Bacterial flagellum</keyword>
<evidence type="ECO:0000256" key="1">
    <source>
        <dbReference type="ARBA" id="ARBA00004365"/>
    </source>
</evidence>
<comment type="similarity">
    <text evidence="2">Belongs to the bacterial flagellin family.</text>
</comment>
<sequence>MRVTQRAMVSNYLHNLNKNYKAMGSIQQQLATGHKVSKPSDNPFIVTRTMELKASIAANERYKQNIEEGIGWTDTQEMALGQINDVLQKVRELTVQGATGTNAESDKQAISSQLKQLKEQLVEIANTSYDGRYIFSGQRTTEKPFIISDGNLKDEKGNAVPKGGVLYMGSNEGLVKELSPGVSLDIGVNGQDFFKEEYTSNSSTTTSTDNKGIFATIDNIIDSLGSAPTQTTTSLLGALDKNMENISTIRSECGARQNRLEDMNNKNDSETYNMTTLLAKTYDIDLAETYTEAKVLESVYQASLNVGARVLQPSILDFLR</sequence>